<organism evidence="1">
    <name type="scientific">uncultured archaeal virus</name>
    <dbReference type="NCBI Taxonomy" id="1960247"/>
    <lineage>
        <taxon>Viruses</taxon>
        <taxon>environmental samples</taxon>
    </lineage>
</organism>
<accession>A0A1S5Y2Z9</accession>
<dbReference type="Pfam" id="PF07505">
    <property type="entry name" value="DUF5131"/>
    <property type="match status" value="1"/>
</dbReference>
<dbReference type="EMBL" id="KY229234">
    <property type="protein sequence ID" value="AQQ75462.1"/>
    <property type="molecule type" value="Genomic_DNA"/>
</dbReference>
<dbReference type="InterPro" id="IPR011101">
    <property type="entry name" value="DUF5131"/>
</dbReference>
<proteinExistence type="predicted"/>
<name>A0A1S5Y2Z9_9VIRU</name>
<sequence length="228" mass="27143">MSRMFSQVTRTWNPVVGCPYLCRYCWARRLAQTRLKHMYKDFTKPKFYPERLKRIPKNGFVFVCDMADLFADDVPGEWITSVLEAIHSSGSRATFMFLTKNPRRYMEFLDLFTGNMILGATVESQYVPNYSRYSRAPDPLSRLYAMEDLSSYDLRLFLSIEPIFDFDLVAFQNWIIMINPEMIFIGYDNYNHNLPEPQEDKTLELIKNLEYLGFKVYRKTLRKAWYEV</sequence>
<reference evidence="1" key="1">
    <citation type="journal article" date="2017" name="MBio">
        <title>Viruses in the Oceanic Basement.</title>
        <authorList>
            <person name="Nigro O.D."/>
            <person name="Jungbluth S.P."/>
            <person name="Steward G.F."/>
            <person name="Rappe M.S."/>
        </authorList>
    </citation>
    <scope>NUCLEOTIDE SEQUENCE</scope>
    <source>
        <strain evidence="1">JdFRA1000001</strain>
    </source>
</reference>
<gene>
    <name evidence="1" type="ORF">JdFRA1000001_29c</name>
</gene>
<protein>
    <submittedName>
        <fullName evidence="1">Phage protein Gp37/Gp68</fullName>
    </submittedName>
</protein>
<evidence type="ECO:0000313" key="1">
    <source>
        <dbReference type="EMBL" id="AQQ75462.1"/>
    </source>
</evidence>